<reference evidence="3" key="1">
    <citation type="journal article" date="2019" name="Int. J. Syst. Evol. Microbiol.">
        <title>The Global Catalogue of Microorganisms (GCM) 10K type strain sequencing project: providing services to taxonomists for standard genome sequencing and annotation.</title>
        <authorList>
            <consortium name="The Broad Institute Genomics Platform"/>
            <consortium name="The Broad Institute Genome Sequencing Center for Infectious Disease"/>
            <person name="Wu L."/>
            <person name="Ma J."/>
        </authorList>
    </citation>
    <scope>NUCLEOTIDE SEQUENCE [LARGE SCALE GENOMIC DNA]</scope>
    <source>
        <strain evidence="3">CGMCC 1.15809</strain>
    </source>
</reference>
<dbReference type="RefSeq" id="WP_386461626.1">
    <property type="nucleotide sequence ID" value="NZ_JBHSPW010000037.1"/>
</dbReference>
<protein>
    <submittedName>
        <fullName evidence="2">DUF5999 family protein</fullName>
    </submittedName>
</protein>
<feature type="non-terminal residue" evidence="2">
    <location>
        <position position="32"/>
    </location>
</feature>
<feature type="region of interest" description="Disordered" evidence="1">
    <location>
        <begin position="1"/>
        <end position="32"/>
    </location>
</feature>
<comment type="caution">
    <text evidence="2">The sequence shown here is derived from an EMBL/GenBank/DDBJ whole genome shotgun (WGS) entry which is preliminary data.</text>
</comment>
<organism evidence="2 3">
    <name type="scientific">Streptomyces ramulosus</name>
    <dbReference type="NCBI Taxonomy" id="47762"/>
    <lineage>
        <taxon>Bacteria</taxon>
        <taxon>Bacillati</taxon>
        <taxon>Actinomycetota</taxon>
        <taxon>Actinomycetes</taxon>
        <taxon>Kitasatosporales</taxon>
        <taxon>Streptomycetaceae</taxon>
        <taxon>Streptomyces</taxon>
    </lineage>
</organism>
<accession>A0ABW1FUD1</accession>
<keyword evidence="3" id="KW-1185">Reference proteome</keyword>
<evidence type="ECO:0000256" key="1">
    <source>
        <dbReference type="SAM" id="MobiDB-lite"/>
    </source>
</evidence>
<gene>
    <name evidence="2" type="ORF">ACFP3M_32675</name>
</gene>
<dbReference type="Proteomes" id="UP001596241">
    <property type="component" value="Unassembled WGS sequence"/>
</dbReference>
<dbReference type="InterPro" id="IPR046041">
    <property type="entry name" value="DUF5999"/>
</dbReference>
<sequence>MCVHTPPCPSADAADRDAAHTVAGHPDQGWSL</sequence>
<name>A0ABW1FUD1_9ACTN</name>
<evidence type="ECO:0000313" key="3">
    <source>
        <dbReference type="Proteomes" id="UP001596241"/>
    </source>
</evidence>
<dbReference type="EMBL" id="JBHSPW010000037">
    <property type="protein sequence ID" value="MFC5897567.1"/>
    <property type="molecule type" value="Genomic_DNA"/>
</dbReference>
<proteinExistence type="predicted"/>
<evidence type="ECO:0000313" key="2">
    <source>
        <dbReference type="EMBL" id="MFC5897567.1"/>
    </source>
</evidence>
<dbReference type="Pfam" id="PF19462">
    <property type="entry name" value="DUF5999"/>
    <property type="match status" value="1"/>
</dbReference>